<evidence type="ECO:0000256" key="2">
    <source>
        <dbReference type="ARBA" id="ARBA00004717"/>
    </source>
</evidence>
<evidence type="ECO:0000313" key="14">
    <source>
        <dbReference type="Proteomes" id="UP001169491"/>
    </source>
</evidence>
<dbReference type="RefSeq" id="WP_301834151.1">
    <property type="nucleotide sequence ID" value="NZ_JAGGJC010000001.1"/>
</dbReference>
<comment type="catalytic activity">
    <reaction evidence="9 10">
        <text>citrate = D-threo-isocitrate</text>
        <dbReference type="Rhea" id="RHEA:10336"/>
        <dbReference type="ChEBI" id="CHEBI:15562"/>
        <dbReference type="ChEBI" id="CHEBI:16947"/>
        <dbReference type="EC" id="4.2.1.3"/>
    </reaction>
</comment>
<dbReference type="Proteomes" id="UP001169491">
    <property type="component" value="Unassembled WGS sequence"/>
</dbReference>
<dbReference type="Pfam" id="PF00330">
    <property type="entry name" value="Aconitase"/>
    <property type="match status" value="1"/>
</dbReference>
<dbReference type="EMBL" id="JAGGJC010000001">
    <property type="protein sequence ID" value="MDN7128284.1"/>
    <property type="molecule type" value="Genomic_DNA"/>
</dbReference>
<protein>
    <recommendedName>
        <fullName evidence="10">Aconitate hydratase</fullName>
        <shortName evidence="10">Aconitase</shortName>
        <ecNumber evidence="10">4.2.1.3</ecNumber>
    </recommendedName>
</protein>
<comment type="caution">
    <text evidence="13">The sequence shown here is derived from an EMBL/GenBank/DDBJ whole genome shotgun (WGS) entry which is preliminary data.</text>
</comment>
<dbReference type="InterPro" id="IPR000573">
    <property type="entry name" value="AconitaseA/IPMdHydase_ssu_swvl"/>
</dbReference>
<dbReference type="GO" id="GO:0003994">
    <property type="term" value="F:aconitate hydratase activity"/>
    <property type="evidence" value="ECO:0007669"/>
    <property type="project" value="UniProtKB-EC"/>
</dbReference>
<dbReference type="SUPFAM" id="SSF53732">
    <property type="entry name" value="Aconitase iron-sulfur domain"/>
    <property type="match status" value="1"/>
</dbReference>
<comment type="similarity">
    <text evidence="3 10">Belongs to the aconitase/IPM isomerase family.</text>
</comment>
<dbReference type="NCBIfam" id="NF009520">
    <property type="entry name" value="PRK12881.1"/>
    <property type="match status" value="1"/>
</dbReference>
<dbReference type="CDD" id="cd01586">
    <property type="entry name" value="AcnA_IRP"/>
    <property type="match status" value="1"/>
</dbReference>
<keyword evidence="8 10" id="KW-0456">Lyase</keyword>
<keyword evidence="5" id="KW-0479">Metal-binding</keyword>
<accession>A0ABT8MEE2</accession>
<dbReference type="PRINTS" id="PR00415">
    <property type="entry name" value="ACONITASE"/>
</dbReference>
<dbReference type="Gene3D" id="3.20.19.10">
    <property type="entry name" value="Aconitase, domain 4"/>
    <property type="match status" value="1"/>
</dbReference>
<evidence type="ECO:0000256" key="4">
    <source>
        <dbReference type="ARBA" id="ARBA00022485"/>
    </source>
</evidence>
<dbReference type="Gene3D" id="3.30.499.10">
    <property type="entry name" value="Aconitase, domain 3"/>
    <property type="match status" value="2"/>
</dbReference>
<dbReference type="InterPro" id="IPR036008">
    <property type="entry name" value="Aconitase_4Fe-4S_dom"/>
</dbReference>
<feature type="domain" description="Aconitase A/isopropylmalate dehydratase small subunit swivel" evidence="12">
    <location>
        <begin position="691"/>
        <end position="818"/>
    </location>
</feature>
<comment type="pathway">
    <text evidence="2">Carbohydrate metabolism; tricarboxylic acid cycle; isocitrate from oxaloacetate: step 2/2.</text>
</comment>
<sequence length="892" mass="97840">MSSNDSLKTLSTLEVNGKTYHYHSLPKAAEKLSGIGDVDKLPTSMKVLLENLLRNEDGDTVVPDDIEAVAHWLKERKSDREIQYRPARVLMQDFTGVPAIVDLAAMRDAVAKAGEDPEQINPLSAVDLVIDHSVMVDKFATPEAFKENVRIEMERNFERYQFLRWGQSAFDNFRVVPPGTGICHQVNLEYLAKVAWTKEQDDKTYVMPDTLVGTDSHTTMINGLGVLGWGVGGIEAEAAMLGQPISMLIPEVIGFRMTGKLPEGVTATDLVLTVTQMLRKHGVVGKFVEFYGPGLDNLPLADRATIANMAPEYGATCGFFPVDQETLRYLELSGREQETIDLVEAYSKAQGMWRETGKEPMFTDSLDLDLGTVSAALAGPKRPQDLVAMPELGANFDLILEQSGQTNEKDKKVQVPGKDYTLSHGDVVIAAITSCTNTSNPSVLMAAGLVAKKAVEKGMMRKPWVKSSLAPGSKVVTDYLDKAGFTPALNELGFHLVGYGCTTCIGNSGPLPEEISEAIKEGNLTVSSVLSGNRNFEGRVHSEVQANWLASPPLVVAYALAGTTRIDLSKDALGEDKDGNPVYLKDIWPSSKEIAEAVSFVDGDMFRREYGEVFKGDEEWRDIPIGEGKTYNWSDDSTYVKNPPYFTEIDKPLHEMSNIKGARVLAVFADSITTDHISPAGSIKPDSPAGKYLQENGVEPKDFNSYGSRRGNHEVMMRGTFANIRIKNQMLDDVEGGYTVHVPSGEQMSIYDAAMKYQQDDTPLVVLAGKEYGTGSSRDWAAKGTTLLGVKAVLAESFERIHRSNLVGMGVLPLQFDENESVQAHGLDGTEQLSIEGIDSSLKPGQMLKVTAKKEDGSEVTFEVKCRIDTNNELQYYKNGGILHYVLRQMLD</sequence>
<dbReference type="InterPro" id="IPR044137">
    <property type="entry name" value="AcnA_IRP_Swivel"/>
</dbReference>
<dbReference type="NCBIfam" id="NF006757">
    <property type="entry name" value="PRK09277.1"/>
    <property type="match status" value="1"/>
</dbReference>
<dbReference type="PROSITE" id="PS01244">
    <property type="entry name" value="ACONITASE_2"/>
    <property type="match status" value="1"/>
</dbReference>
<evidence type="ECO:0000256" key="8">
    <source>
        <dbReference type="ARBA" id="ARBA00023239"/>
    </source>
</evidence>
<name>A0ABT8MEE2_9GAMM</name>
<dbReference type="PANTHER" id="PTHR11670">
    <property type="entry name" value="ACONITASE/IRON-RESPONSIVE ELEMENT FAMILY MEMBER"/>
    <property type="match status" value="1"/>
</dbReference>
<evidence type="ECO:0000313" key="13">
    <source>
        <dbReference type="EMBL" id="MDN7128284.1"/>
    </source>
</evidence>
<evidence type="ECO:0000259" key="12">
    <source>
        <dbReference type="Pfam" id="PF00694"/>
    </source>
</evidence>
<dbReference type="InterPro" id="IPR001030">
    <property type="entry name" value="Acoase/IPM_deHydtase_lsu_aba"/>
</dbReference>
<dbReference type="CDD" id="cd01580">
    <property type="entry name" value="AcnA_IRP_Swivel"/>
    <property type="match status" value="1"/>
</dbReference>
<keyword evidence="4 10" id="KW-0004">4Fe-4S</keyword>
<dbReference type="Pfam" id="PF00694">
    <property type="entry name" value="Aconitase_C"/>
    <property type="match status" value="1"/>
</dbReference>
<comment type="cofactor">
    <cofactor evidence="1">
        <name>[4Fe-4S] cluster</name>
        <dbReference type="ChEBI" id="CHEBI:49883"/>
    </cofactor>
</comment>
<dbReference type="PROSITE" id="PS00450">
    <property type="entry name" value="ACONITASE_1"/>
    <property type="match status" value="1"/>
</dbReference>
<gene>
    <name evidence="13" type="primary">acnA</name>
    <name evidence="13" type="ORF">J6I92_00145</name>
</gene>
<dbReference type="EC" id="4.2.1.3" evidence="10"/>
<feature type="domain" description="Aconitase/3-isopropylmalate dehydratase large subunit alpha/beta/alpha" evidence="11">
    <location>
        <begin position="75"/>
        <end position="562"/>
    </location>
</feature>
<dbReference type="InterPro" id="IPR006249">
    <property type="entry name" value="Aconitase/IRP2"/>
</dbReference>
<organism evidence="13 14">
    <name type="scientific">Pseudidiomarina terrestris</name>
    <dbReference type="NCBI Taxonomy" id="2820060"/>
    <lineage>
        <taxon>Bacteria</taxon>
        <taxon>Pseudomonadati</taxon>
        <taxon>Pseudomonadota</taxon>
        <taxon>Gammaproteobacteria</taxon>
        <taxon>Alteromonadales</taxon>
        <taxon>Idiomarinaceae</taxon>
        <taxon>Pseudidiomarina</taxon>
    </lineage>
</organism>
<dbReference type="NCBIfam" id="TIGR01341">
    <property type="entry name" value="aconitase_1"/>
    <property type="match status" value="1"/>
</dbReference>
<evidence type="ECO:0000256" key="1">
    <source>
        <dbReference type="ARBA" id="ARBA00001966"/>
    </source>
</evidence>
<proteinExistence type="inferred from homology"/>
<dbReference type="Gene3D" id="6.10.190.10">
    <property type="match status" value="1"/>
</dbReference>
<reference evidence="13 14" key="1">
    <citation type="submission" date="2021-03" db="EMBL/GenBank/DDBJ databases">
        <title>Pseudidiomarina terrestris, a new bacterium isolated from saline soil.</title>
        <authorList>
            <person name="Galisteo C."/>
            <person name="De La Haba R."/>
            <person name="Sanchez-Porro C."/>
            <person name="Ventosa A."/>
        </authorList>
    </citation>
    <scope>NUCLEOTIDE SEQUENCE [LARGE SCALE GENOMIC DNA]</scope>
    <source>
        <strain evidence="14">1APR75-15</strain>
    </source>
</reference>
<evidence type="ECO:0000256" key="6">
    <source>
        <dbReference type="ARBA" id="ARBA00023004"/>
    </source>
</evidence>
<dbReference type="InterPro" id="IPR015928">
    <property type="entry name" value="Aconitase/3IPM_dehydase_swvl"/>
</dbReference>
<keyword evidence="7 10" id="KW-0411">Iron-sulfur</keyword>
<comment type="function">
    <text evidence="10">Catalyzes the isomerization of citrate to isocitrate via cis-aconitate.</text>
</comment>
<dbReference type="InterPro" id="IPR018136">
    <property type="entry name" value="Aconitase_4Fe-4S_BS"/>
</dbReference>
<evidence type="ECO:0000256" key="10">
    <source>
        <dbReference type="RuleBase" id="RU361275"/>
    </source>
</evidence>
<evidence type="ECO:0000256" key="5">
    <source>
        <dbReference type="ARBA" id="ARBA00022723"/>
    </source>
</evidence>
<dbReference type="InterPro" id="IPR015931">
    <property type="entry name" value="Acnase/IPM_dHydase_lsu_aba_1/3"/>
</dbReference>
<keyword evidence="6 10" id="KW-0408">Iron</keyword>
<evidence type="ECO:0000256" key="7">
    <source>
        <dbReference type="ARBA" id="ARBA00023014"/>
    </source>
</evidence>
<dbReference type="SUPFAM" id="SSF52016">
    <property type="entry name" value="LeuD/IlvD-like"/>
    <property type="match status" value="1"/>
</dbReference>
<evidence type="ECO:0000259" key="11">
    <source>
        <dbReference type="Pfam" id="PF00330"/>
    </source>
</evidence>
<evidence type="ECO:0000256" key="3">
    <source>
        <dbReference type="ARBA" id="ARBA00007185"/>
    </source>
</evidence>
<keyword evidence="14" id="KW-1185">Reference proteome</keyword>
<evidence type="ECO:0000256" key="9">
    <source>
        <dbReference type="ARBA" id="ARBA00023501"/>
    </source>
</evidence>